<dbReference type="InterPro" id="IPR033749">
    <property type="entry name" value="Polyprenyl_synt_CS"/>
</dbReference>
<dbReference type="InterPro" id="IPR000092">
    <property type="entry name" value="Polyprenyl_synt"/>
</dbReference>
<evidence type="ECO:0000313" key="8">
    <source>
        <dbReference type="Proteomes" id="UP000192907"/>
    </source>
</evidence>
<dbReference type="PROSITE" id="PS00444">
    <property type="entry name" value="POLYPRENYL_SYNTHASE_2"/>
    <property type="match status" value="1"/>
</dbReference>
<dbReference type="Proteomes" id="UP000192907">
    <property type="component" value="Unassembled WGS sequence"/>
</dbReference>
<dbReference type="STRING" id="1513793.SAMN06296036_105125"/>
<evidence type="ECO:0000256" key="5">
    <source>
        <dbReference type="ARBA" id="ARBA00022842"/>
    </source>
</evidence>
<dbReference type="SUPFAM" id="SSF48576">
    <property type="entry name" value="Terpenoid synthases"/>
    <property type="match status" value="1"/>
</dbReference>
<evidence type="ECO:0000256" key="6">
    <source>
        <dbReference type="RuleBase" id="RU004466"/>
    </source>
</evidence>
<dbReference type="RefSeq" id="WP_132317449.1">
    <property type="nucleotide sequence ID" value="NZ_FWZT01000005.1"/>
</dbReference>
<organism evidence="7 8">
    <name type="scientific">Pseudobacteriovorax antillogorgiicola</name>
    <dbReference type="NCBI Taxonomy" id="1513793"/>
    <lineage>
        <taxon>Bacteria</taxon>
        <taxon>Pseudomonadati</taxon>
        <taxon>Bdellovibrionota</taxon>
        <taxon>Oligoflexia</taxon>
        <taxon>Oligoflexales</taxon>
        <taxon>Pseudobacteriovoracaceae</taxon>
        <taxon>Pseudobacteriovorax</taxon>
    </lineage>
</organism>
<evidence type="ECO:0000256" key="3">
    <source>
        <dbReference type="ARBA" id="ARBA00022679"/>
    </source>
</evidence>
<proteinExistence type="inferred from homology"/>
<dbReference type="GO" id="GO:0046872">
    <property type="term" value="F:metal ion binding"/>
    <property type="evidence" value="ECO:0007669"/>
    <property type="project" value="UniProtKB-KW"/>
</dbReference>
<evidence type="ECO:0000256" key="4">
    <source>
        <dbReference type="ARBA" id="ARBA00022723"/>
    </source>
</evidence>
<name>A0A1Y6BPR9_9BACT</name>
<sequence length="349" mass="39467">MTTDLKDRMSEKQFLNMVLDDMDQIVDELASGKLHPMVKRCFAVQGKLTRPKAVFHLANVLACDLKQARAWAVTCELLHCASLVHDDLQDGDLYRRGQPTMWSVYGENMAINLGDFLLLCAPQALLEAPLPSDVKTRLHKEFIKMSTRMVGGQCEEFVLNELGSCEDLYRSYLSCIGGKTATFFAKLARGVATLSSANVDFLNQLETLFFDIGLLFQLQDDILDLYGDKQRREVGCDIREGKISILIVYQLMLFPDRLKDTKQLLHTDRDQVSEEQVLAVRDQFISDGTLDAAIEDVQERMVHIAAHPLLEGYPGLRKLVTRLITDIVRPIEHLLTPCQDQVQQVTSSY</sequence>
<keyword evidence="8" id="KW-1185">Reference proteome</keyword>
<dbReference type="PROSITE" id="PS00723">
    <property type="entry name" value="POLYPRENYL_SYNTHASE_1"/>
    <property type="match status" value="1"/>
</dbReference>
<comment type="cofactor">
    <cofactor evidence="1">
        <name>Mg(2+)</name>
        <dbReference type="ChEBI" id="CHEBI:18420"/>
    </cofactor>
</comment>
<evidence type="ECO:0000256" key="2">
    <source>
        <dbReference type="ARBA" id="ARBA00006706"/>
    </source>
</evidence>
<keyword evidence="3 6" id="KW-0808">Transferase</keyword>
<dbReference type="Pfam" id="PF00348">
    <property type="entry name" value="polyprenyl_synt"/>
    <property type="match status" value="1"/>
</dbReference>
<dbReference type="PANTHER" id="PTHR12001">
    <property type="entry name" value="GERANYLGERANYL PYROPHOSPHATE SYNTHASE"/>
    <property type="match status" value="1"/>
</dbReference>
<dbReference type="AlphaFoldDB" id="A0A1Y6BPR9"/>
<evidence type="ECO:0000313" key="7">
    <source>
        <dbReference type="EMBL" id="SMF11973.1"/>
    </source>
</evidence>
<dbReference type="GO" id="GO:0008299">
    <property type="term" value="P:isoprenoid biosynthetic process"/>
    <property type="evidence" value="ECO:0007669"/>
    <property type="project" value="InterPro"/>
</dbReference>
<accession>A0A1Y6BPR9</accession>
<comment type="similarity">
    <text evidence="2 6">Belongs to the FPP/GGPP synthase family.</text>
</comment>
<keyword evidence="4" id="KW-0479">Metal-binding</keyword>
<dbReference type="InterPro" id="IPR008949">
    <property type="entry name" value="Isoprenoid_synthase_dom_sf"/>
</dbReference>
<reference evidence="8" key="1">
    <citation type="submission" date="2017-04" db="EMBL/GenBank/DDBJ databases">
        <authorList>
            <person name="Varghese N."/>
            <person name="Submissions S."/>
        </authorList>
    </citation>
    <scope>NUCLEOTIDE SEQUENCE [LARGE SCALE GENOMIC DNA]</scope>
    <source>
        <strain evidence="8">RKEM611</strain>
    </source>
</reference>
<dbReference type="Gene3D" id="1.10.600.10">
    <property type="entry name" value="Farnesyl Diphosphate Synthase"/>
    <property type="match status" value="1"/>
</dbReference>
<dbReference type="GO" id="GO:0004659">
    <property type="term" value="F:prenyltransferase activity"/>
    <property type="evidence" value="ECO:0007669"/>
    <property type="project" value="InterPro"/>
</dbReference>
<dbReference type="SFLD" id="SFLDS00005">
    <property type="entry name" value="Isoprenoid_Synthase_Type_I"/>
    <property type="match status" value="1"/>
</dbReference>
<dbReference type="PANTHER" id="PTHR12001:SF85">
    <property type="entry name" value="SHORT CHAIN ISOPRENYL DIPHOSPHATE SYNTHASE"/>
    <property type="match status" value="1"/>
</dbReference>
<evidence type="ECO:0000256" key="1">
    <source>
        <dbReference type="ARBA" id="ARBA00001946"/>
    </source>
</evidence>
<dbReference type="OrthoDB" id="9805316at2"/>
<dbReference type="EMBL" id="FWZT01000005">
    <property type="protein sequence ID" value="SMF11973.1"/>
    <property type="molecule type" value="Genomic_DNA"/>
</dbReference>
<protein>
    <submittedName>
        <fullName evidence="7">Geranylgeranyl pyrophosphate synthase</fullName>
    </submittedName>
</protein>
<keyword evidence="5" id="KW-0460">Magnesium</keyword>
<gene>
    <name evidence="7" type="ORF">SAMN06296036_105125</name>
</gene>